<comment type="caution">
    <text evidence="1">The sequence shown here is derived from an EMBL/GenBank/DDBJ whole genome shotgun (WGS) entry which is preliminary data.</text>
</comment>
<evidence type="ECO:0000313" key="1">
    <source>
        <dbReference type="EMBL" id="GFD34719.1"/>
    </source>
</evidence>
<dbReference type="EMBL" id="BKCJ011449965">
    <property type="protein sequence ID" value="GFD34719.1"/>
    <property type="molecule type" value="Genomic_DNA"/>
</dbReference>
<proteinExistence type="predicted"/>
<protein>
    <submittedName>
        <fullName evidence="1">Uncharacterized protein</fullName>
    </submittedName>
</protein>
<gene>
    <name evidence="1" type="ORF">Tci_906688</name>
</gene>
<name>A0A699VKI3_TANCI</name>
<sequence length="56" mass="6069">KMVEVVAAADDDQALMNTGLLEALSSVFGFLHLGFHNNSSIKHILVRFALPLSCNI</sequence>
<organism evidence="1">
    <name type="scientific">Tanacetum cinerariifolium</name>
    <name type="common">Dalmatian daisy</name>
    <name type="synonym">Chrysanthemum cinerariifolium</name>
    <dbReference type="NCBI Taxonomy" id="118510"/>
    <lineage>
        <taxon>Eukaryota</taxon>
        <taxon>Viridiplantae</taxon>
        <taxon>Streptophyta</taxon>
        <taxon>Embryophyta</taxon>
        <taxon>Tracheophyta</taxon>
        <taxon>Spermatophyta</taxon>
        <taxon>Magnoliopsida</taxon>
        <taxon>eudicotyledons</taxon>
        <taxon>Gunneridae</taxon>
        <taxon>Pentapetalae</taxon>
        <taxon>asterids</taxon>
        <taxon>campanulids</taxon>
        <taxon>Asterales</taxon>
        <taxon>Asteraceae</taxon>
        <taxon>Asteroideae</taxon>
        <taxon>Anthemideae</taxon>
        <taxon>Anthemidinae</taxon>
        <taxon>Tanacetum</taxon>
    </lineage>
</organism>
<dbReference type="AlphaFoldDB" id="A0A699VKI3"/>
<accession>A0A699VKI3</accession>
<feature type="non-terminal residue" evidence="1">
    <location>
        <position position="1"/>
    </location>
</feature>
<reference evidence="1" key="1">
    <citation type="journal article" date="2019" name="Sci. Rep.">
        <title>Draft genome of Tanacetum cinerariifolium, the natural source of mosquito coil.</title>
        <authorList>
            <person name="Yamashiro T."/>
            <person name="Shiraishi A."/>
            <person name="Satake H."/>
            <person name="Nakayama K."/>
        </authorList>
    </citation>
    <scope>NUCLEOTIDE SEQUENCE</scope>
</reference>